<organism evidence="7">
    <name type="scientific">Kitasatospora camelliae</name>
    <dbReference type="NCBI Taxonomy" id="3156397"/>
    <lineage>
        <taxon>Bacteria</taxon>
        <taxon>Bacillati</taxon>
        <taxon>Actinomycetota</taxon>
        <taxon>Actinomycetes</taxon>
        <taxon>Kitasatosporales</taxon>
        <taxon>Streptomycetaceae</taxon>
        <taxon>Kitasatospora</taxon>
    </lineage>
</organism>
<feature type="compositionally biased region" description="Low complexity" evidence="5">
    <location>
        <begin position="17"/>
        <end position="32"/>
    </location>
</feature>
<keyword evidence="1 4" id="KW-0378">Hydrolase</keyword>
<feature type="domain" description="PNPLA" evidence="6">
    <location>
        <begin position="35"/>
        <end position="259"/>
    </location>
</feature>
<dbReference type="KEGG" id="kcm:ABWK59_13490"/>
<name>A0AAU8JU58_9ACTN</name>
<dbReference type="PANTHER" id="PTHR14226:SF57">
    <property type="entry name" value="BLR7027 PROTEIN"/>
    <property type="match status" value="1"/>
</dbReference>
<feature type="region of interest" description="Disordered" evidence="5">
    <location>
        <begin position="1"/>
        <end position="32"/>
    </location>
</feature>
<sequence>MSTGDGHPTGRRRPGSAPTAARTAVPAAGGPRRGLVLGGGGMLGAAWTVGALCAVQEATGWHPGRAELTLGTSAGAILAAMLAAGVDPAHLHDHQRGRPVTDGPLAGVEFDYATAVGGAAPPRPQVAIGSPGLLRETVRHPRDYPFLTMVSAMVPPGRGSVEAVGELVRGLLGPSAATPAPEDAFPDGWPDHPALRVAAVDYRTGRRVVFGDPGAPPAAVADAVMASCAIPGWFAPVEVDGSRYVDGGCWSATNADLLAGRGLDEVYVLAPMALRLRPAGRAEPARGTLAALREWRARDRPHGVLAQLVSRYRRAVTRQMLREAAELRAAGTRVRLLAPTLADLTVMGPNMMDPGRREAVLDCALATTAEALAALRG</sequence>
<dbReference type="AlphaFoldDB" id="A0AAU8JU58"/>
<dbReference type="SUPFAM" id="SSF52151">
    <property type="entry name" value="FabD/lysophospholipase-like"/>
    <property type="match status" value="1"/>
</dbReference>
<gene>
    <name evidence="7" type="ORF">ABWK59_13490</name>
</gene>
<dbReference type="Pfam" id="PF01734">
    <property type="entry name" value="Patatin"/>
    <property type="match status" value="2"/>
</dbReference>
<dbReference type="EMBL" id="CP159872">
    <property type="protein sequence ID" value="XCM79857.1"/>
    <property type="molecule type" value="Genomic_DNA"/>
</dbReference>
<feature type="short sequence motif" description="DGA/G" evidence="4">
    <location>
        <begin position="246"/>
        <end position="248"/>
    </location>
</feature>
<reference evidence="7" key="1">
    <citation type="submission" date="2024-06" db="EMBL/GenBank/DDBJ databases">
        <title>The genome sequences of Kitasatospora sp. strain HUAS MG31.</title>
        <authorList>
            <person name="Mo P."/>
        </authorList>
    </citation>
    <scope>NUCLEOTIDE SEQUENCE</scope>
    <source>
        <strain evidence="7">HUAS MG31</strain>
    </source>
</reference>
<evidence type="ECO:0000256" key="2">
    <source>
        <dbReference type="ARBA" id="ARBA00022963"/>
    </source>
</evidence>
<keyword evidence="2 4" id="KW-0442">Lipid degradation</keyword>
<evidence type="ECO:0000256" key="5">
    <source>
        <dbReference type="SAM" id="MobiDB-lite"/>
    </source>
</evidence>
<evidence type="ECO:0000256" key="1">
    <source>
        <dbReference type="ARBA" id="ARBA00022801"/>
    </source>
</evidence>
<feature type="short sequence motif" description="GXSXG" evidence="4">
    <location>
        <begin position="71"/>
        <end position="75"/>
    </location>
</feature>
<accession>A0AAU8JU58</accession>
<dbReference type="InterPro" id="IPR002641">
    <property type="entry name" value="PNPLA_dom"/>
</dbReference>
<dbReference type="GO" id="GO:0016787">
    <property type="term" value="F:hydrolase activity"/>
    <property type="evidence" value="ECO:0007669"/>
    <property type="project" value="UniProtKB-UniRule"/>
</dbReference>
<dbReference type="Gene3D" id="3.40.1090.10">
    <property type="entry name" value="Cytosolic phospholipase A2 catalytic domain"/>
    <property type="match status" value="2"/>
</dbReference>
<dbReference type="PROSITE" id="PS51635">
    <property type="entry name" value="PNPLA"/>
    <property type="match status" value="1"/>
</dbReference>
<dbReference type="PANTHER" id="PTHR14226">
    <property type="entry name" value="NEUROPATHY TARGET ESTERASE/SWISS CHEESE D.MELANOGASTER"/>
    <property type="match status" value="1"/>
</dbReference>
<protein>
    <submittedName>
        <fullName evidence="7">Patatin-like phospholipase family protein</fullName>
    </submittedName>
</protein>
<proteinExistence type="predicted"/>
<feature type="active site" description="Proton acceptor" evidence="4">
    <location>
        <position position="246"/>
    </location>
</feature>
<feature type="active site" description="Nucleophile" evidence="4">
    <location>
        <position position="73"/>
    </location>
</feature>
<feature type="short sequence motif" description="GXGXXG" evidence="4">
    <location>
        <begin position="39"/>
        <end position="44"/>
    </location>
</feature>
<dbReference type="InterPro" id="IPR016035">
    <property type="entry name" value="Acyl_Trfase/lysoPLipase"/>
</dbReference>
<evidence type="ECO:0000256" key="3">
    <source>
        <dbReference type="ARBA" id="ARBA00023098"/>
    </source>
</evidence>
<dbReference type="RefSeq" id="WP_354640818.1">
    <property type="nucleotide sequence ID" value="NZ_CP159872.1"/>
</dbReference>
<dbReference type="GO" id="GO:0016042">
    <property type="term" value="P:lipid catabolic process"/>
    <property type="evidence" value="ECO:0007669"/>
    <property type="project" value="UniProtKB-UniRule"/>
</dbReference>
<keyword evidence="3 4" id="KW-0443">Lipid metabolism</keyword>
<evidence type="ECO:0000256" key="4">
    <source>
        <dbReference type="PROSITE-ProRule" id="PRU01161"/>
    </source>
</evidence>
<evidence type="ECO:0000259" key="6">
    <source>
        <dbReference type="PROSITE" id="PS51635"/>
    </source>
</evidence>
<evidence type="ECO:0000313" key="7">
    <source>
        <dbReference type="EMBL" id="XCM79857.1"/>
    </source>
</evidence>
<dbReference type="InterPro" id="IPR050301">
    <property type="entry name" value="NTE"/>
</dbReference>